<evidence type="ECO:0000256" key="1">
    <source>
        <dbReference type="ARBA" id="ARBA00001968"/>
    </source>
</evidence>
<evidence type="ECO:0000256" key="5">
    <source>
        <dbReference type="ARBA" id="ARBA00022723"/>
    </source>
</evidence>
<dbReference type="InterPro" id="IPR045249">
    <property type="entry name" value="HARBI1-like"/>
</dbReference>
<comment type="caution">
    <text evidence="10">The sequence shown here is derived from an EMBL/GenBank/DDBJ whole genome shotgun (WGS) entry which is preliminary data.</text>
</comment>
<dbReference type="STRING" id="8167.A0A484C8F6"/>
<keyword evidence="8" id="KW-0812">Transmembrane</keyword>
<feature type="domain" description="DDE Tnp4" evidence="9">
    <location>
        <begin position="124"/>
        <end position="241"/>
    </location>
</feature>
<evidence type="ECO:0000259" key="9">
    <source>
        <dbReference type="Pfam" id="PF13359"/>
    </source>
</evidence>
<keyword evidence="7" id="KW-0539">Nucleus</keyword>
<comment type="cofactor">
    <cofactor evidence="1">
        <name>a divalent metal cation</name>
        <dbReference type="ChEBI" id="CHEBI:60240"/>
    </cofactor>
</comment>
<dbReference type="EMBL" id="SCKG01000018">
    <property type="protein sequence ID" value="TDH00102.1"/>
    <property type="molecule type" value="Genomic_DNA"/>
</dbReference>
<keyword evidence="6" id="KW-0378">Hydrolase</keyword>
<dbReference type="GO" id="GO:0004518">
    <property type="term" value="F:nuclease activity"/>
    <property type="evidence" value="ECO:0007669"/>
    <property type="project" value="UniProtKB-KW"/>
</dbReference>
<dbReference type="GO" id="GO:0005634">
    <property type="term" value="C:nucleus"/>
    <property type="evidence" value="ECO:0007669"/>
    <property type="project" value="UniProtKB-SubCell"/>
</dbReference>
<protein>
    <recommendedName>
        <fullName evidence="9">DDE Tnp4 domain-containing protein</fullName>
    </recommendedName>
</protein>
<keyword evidence="4" id="KW-0540">Nuclease</keyword>
<dbReference type="GO" id="GO:0046872">
    <property type="term" value="F:metal ion binding"/>
    <property type="evidence" value="ECO:0007669"/>
    <property type="project" value="UniProtKB-KW"/>
</dbReference>
<comment type="similarity">
    <text evidence="3">Belongs to the HARBI1 family.</text>
</comment>
<evidence type="ECO:0000256" key="6">
    <source>
        <dbReference type="ARBA" id="ARBA00022801"/>
    </source>
</evidence>
<dbReference type="Proteomes" id="UP000295070">
    <property type="component" value="Chromosome 18"/>
</dbReference>
<dbReference type="PANTHER" id="PTHR22930">
    <property type="match status" value="1"/>
</dbReference>
<dbReference type="GO" id="GO:0016787">
    <property type="term" value="F:hydrolase activity"/>
    <property type="evidence" value="ECO:0007669"/>
    <property type="project" value="UniProtKB-KW"/>
</dbReference>
<gene>
    <name evidence="10" type="ORF">EPR50_G00183870</name>
</gene>
<keyword evidence="5" id="KW-0479">Metal-binding</keyword>
<dbReference type="PANTHER" id="PTHR22930:SF206">
    <property type="entry name" value="NUCLEASE HARBI1"/>
    <property type="match status" value="1"/>
</dbReference>
<dbReference type="Pfam" id="PF13359">
    <property type="entry name" value="DDE_Tnp_4"/>
    <property type="match status" value="1"/>
</dbReference>
<evidence type="ECO:0000313" key="10">
    <source>
        <dbReference type="EMBL" id="TDH00102.1"/>
    </source>
</evidence>
<evidence type="ECO:0000256" key="2">
    <source>
        <dbReference type="ARBA" id="ARBA00004123"/>
    </source>
</evidence>
<organism evidence="10 11">
    <name type="scientific">Perca flavescens</name>
    <name type="common">American yellow perch</name>
    <name type="synonym">Morone flavescens</name>
    <dbReference type="NCBI Taxonomy" id="8167"/>
    <lineage>
        <taxon>Eukaryota</taxon>
        <taxon>Metazoa</taxon>
        <taxon>Chordata</taxon>
        <taxon>Craniata</taxon>
        <taxon>Vertebrata</taxon>
        <taxon>Euteleostomi</taxon>
        <taxon>Actinopterygii</taxon>
        <taxon>Neopterygii</taxon>
        <taxon>Teleostei</taxon>
        <taxon>Neoteleostei</taxon>
        <taxon>Acanthomorphata</taxon>
        <taxon>Eupercaria</taxon>
        <taxon>Perciformes</taxon>
        <taxon>Percoidei</taxon>
        <taxon>Percidae</taxon>
        <taxon>Percinae</taxon>
        <taxon>Perca</taxon>
    </lineage>
</organism>
<reference evidence="10 11" key="1">
    <citation type="submission" date="2019-01" db="EMBL/GenBank/DDBJ databases">
        <title>A chromosome-scale genome assembly of the yellow perch, Perca flavescens.</title>
        <authorList>
            <person name="Feron R."/>
            <person name="Morvezen R."/>
            <person name="Bestin A."/>
            <person name="Haffray P."/>
            <person name="Klopp C."/>
            <person name="Zahm M."/>
            <person name="Cabau C."/>
            <person name="Roques C."/>
            <person name="Donnadieu C."/>
            <person name="Bouchez O."/>
            <person name="Christie M."/>
            <person name="Larson W."/>
            <person name="Guiguen Y."/>
        </authorList>
    </citation>
    <scope>NUCLEOTIDE SEQUENCE [LARGE SCALE GENOMIC DNA]</scope>
    <source>
        <strain evidence="10">YP-PL-M2</strain>
        <tissue evidence="10">Blood</tissue>
    </source>
</reference>
<keyword evidence="8" id="KW-1133">Transmembrane helix</keyword>
<dbReference type="AlphaFoldDB" id="A0A484C8F6"/>
<evidence type="ECO:0000256" key="7">
    <source>
        <dbReference type="ARBA" id="ARBA00023242"/>
    </source>
</evidence>
<name>A0A484C8F6_PERFV</name>
<evidence type="ECO:0000256" key="3">
    <source>
        <dbReference type="ARBA" id="ARBA00006958"/>
    </source>
</evidence>
<evidence type="ECO:0000313" key="11">
    <source>
        <dbReference type="Proteomes" id="UP000295070"/>
    </source>
</evidence>
<sequence length="333" mass="37240">MYLPEVTIKTSQSSSFFFCEIVNCTQGRAFPPPIVAHENYISALFFKMNAIVFIVACICPLFFARMRGLRRRHRRVIQLLLAENIPAPNPRQYCQGNNTVPLLALYFDGESDMRSLCYAPGHTAKFIDVFIGFPGSAHDARVLKHSPLYYQQRYPPPGFCIIGDGGYPCLRQPIALMTPYRQPLQNQLQVRFNGHLSRARCVVERAFGILKTRWRSIFLKALEVDVLYVPEVIACGTVLHNIYLRNGDLLEAEDYVEGEAGDYPQPAPQGAICGAEDRHRMAITASTTSTRLRFGVDAVEALAVSLSGVTTEGDSTTATSWDDEAMKIKCLHP</sequence>
<evidence type="ECO:0000256" key="4">
    <source>
        <dbReference type="ARBA" id="ARBA00022722"/>
    </source>
</evidence>
<keyword evidence="11" id="KW-1185">Reference proteome</keyword>
<comment type="subcellular location">
    <subcellularLocation>
        <location evidence="2">Nucleus</location>
    </subcellularLocation>
</comment>
<accession>A0A484C8F6</accession>
<proteinExistence type="inferred from homology"/>
<feature type="transmembrane region" description="Helical" evidence="8">
    <location>
        <begin position="40"/>
        <end position="64"/>
    </location>
</feature>
<keyword evidence="8" id="KW-0472">Membrane</keyword>
<dbReference type="InterPro" id="IPR027806">
    <property type="entry name" value="HARBI1_dom"/>
</dbReference>
<evidence type="ECO:0000256" key="8">
    <source>
        <dbReference type="SAM" id="Phobius"/>
    </source>
</evidence>